<organism evidence="1">
    <name type="scientific">bioreactor metagenome</name>
    <dbReference type="NCBI Taxonomy" id="1076179"/>
    <lineage>
        <taxon>unclassified sequences</taxon>
        <taxon>metagenomes</taxon>
        <taxon>ecological metagenomes</taxon>
    </lineage>
</organism>
<proteinExistence type="predicted"/>
<name>A0A644XVU1_9ZZZZ</name>
<gene>
    <name evidence="1" type="ORF">SDC9_66315</name>
</gene>
<dbReference type="AlphaFoldDB" id="A0A644XVU1"/>
<accession>A0A644XVU1</accession>
<comment type="caution">
    <text evidence="1">The sequence shown here is derived from an EMBL/GenBank/DDBJ whole genome shotgun (WGS) entry which is preliminary data.</text>
</comment>
<evidence type="ECO:0000313" key="1">
    <source>
        <dbReference type="EMBL" id="MPM19888.1"/>
    </source>
</evidence>
<dbReference type="EMBL" id="VSSQ01003264">
    <property type="protein sequence ID" value="MPM19888.1"/>
    <property type="molecule type" value="Genomic_DNA"/>
</dbReference>
<sequence length="78" mass="9280">MPQGTFVLEFHFGFRGMDIHIYGIRLHFEIDEIIGIFGHRDQRLISRHYGLVKKWMTDITVVYEKKLIGSTLFGKLRR</sequence>
<protein>
    <submittedName>
        <fullName evidence="1">Uncharacterized protein</fullName>
    </submittedName>
</protein>
<reference evidence="1" key="1">
    <citation type="submission" date="2019-08" db="EMBL/GenBank/DDBJ databases">
        <authorList>
            <person name="Kucharzyk K."/>
            <person name="Murdoch R.W."/>
            <person name="Higgins S."/>
            <person name="Loffler F."/>
        </authorList>
    </citation>
    <scope>NUCLEOTIDE SEQUENCE</scope>
</reference>